<feature type="compositionally biased region" description="Basic and acidic residues" evidence="1">
    <location>
        <begin position="8"/>
        <end position="20"/>
    </location>
</feature>
<proteinExistence type="predicted"/>
<keyword evidence="3" id="KW-1185">Reference proteome</keyword>
<evidence type="ECO:0000313" key="3">
    <source>
        <dbReference type="Proteomes" id="UP000717585"/>
    </source>
</evidence>
<dbReference type="AlphaFoldDB" id="A0A8J6E2Y2"/>
<protein>
    <submittedName>
        <fullName evidence="2">Uncharacterized protein</fullName>
    </submittedName>
</protein>
<feature type="region of interest" description="Disordered" evidence="1">
    <location>
        <begin position="295"/>
        <end position="330"/>
    </location>
</feature>
<gene>
    <name evidence="2" type="ORF">J8273_0463</name>
</gene>
<reference evidence="2" key="1">
    <citation type="submission" date="2021-05" db="EMBL/GenBank/DDBJ databases">
        <title>A free-living protist that lacks canonical eukaryotic 1 DNA replication and segregation systems.</title>
        <authorList>
            <person name="Salas-Leiva D.E."/>
            <person name="Tromer E.C."/>
            <person name="Curtis B.A."/>
            <person name="Jerlstrom-Hultqvist J."/>
            <person name="Kolisko M."/>
            <person name="Yi Z."/>
            <person name="Salas-Leiva J.S."/>
            <person name="Gallot-Lavallee L."/>
            <person name="Kops G.J.P.L."/>
            <person name="Archibald J.M."/>
            <person name="Simpson A.G.B."/>
            <person name="Roger A.J."/>
        </authorList>
    </citation>
    <scope>NUCLEOTIDE SEQUENCE</scope>
    <source>
        <strain evidence="2">BICM</strain>
    </source>
</reference>
<feature type="compositionally biased region" description="Polar residues" evidence="1">
    <location>
        <begin position="295"/>
        <end position="305"/>
    </location>
</feature>
<sequence>MRNGWLREPQKGQERRPPDSKAEINAALVIQRFVRCQFDRLIFRQIAAIVHTLEGTKSKQNLIKHLDPHFLEIHDPAIFDVTITIRLTGVRGAPLWPPQPVYRLAYTKGARAVLPTPEAPPRLILPIRSPVSSPVPVGPTSPGGRWRPVFPEHMLAIDRLLENGMAPDSRHGAAILKRIARRERQAIDSTRTLAQTQREKQERMLERRQARIRSELDGLRATFTAADTLNSADLPAAEFPADIGGQQEEGIVAWVDGLESDFTPGQSPWTATGTLPSVGEGIPMSFEPMDELLDNTGTPANTGNTKPGGGKLLPTPTSQTLPRTPGGGMGEGVDVDGLVDWTMDLDVPRSISPGGGWGLSSL</sequence>
<name>A0A8J6E2Y2_9EUKA</name>
<evidence type="ECO:0000256" key="1">
    <source>
        <dbReference type="SAM" id="MobiDB-lite"/>
    </source>
</evidence>
<organism evidence="2 3">
    <name type="scientific">Carpediemonas membranifera</name>
    <dbReference type="NCBI Taxonomy" id="201153"/>
    <lineage>
        <taxon>Eukaryota</taxon>
        <taxon>Metamonada</taxon>
        <taxon>Carpediemonas-like organisms</taxon>
        <taxon>Carpediemonas</taxon>
    </lineage>
</organism>
<dbReference type="Proteomes" id="UP000717585">
    <property type="component" value="Unassembled WGS sequence"/>
</dbReference>
<dbReference type="EMBL" id="JAHDYR010000012">
    <property type="protein sequence ID" value="KAG9395243.1"/>
    <property type="molecule type" value="Genomic_DNA"/>
</dbReference>
<accession>A0A8J6E2Y2</accession>
<evidence type="ECO:0000313" key="2">
    <source>
        <dbReference type="EMBL" id="KAG9395243.1"/>
    </source>
</evidence>
<comment type="caution">
    <text evidence="2">The sequence shown here is derived from an EMBL/GenBank/DDBJ whole genome shotgun (WGS) entry which is preliminary data.</text>
</comment>
<feature type="region of interest" description="Disordered" evidence="1">
    <location>
        <begin position="1"/>
        <end position="20"/>
    </location>
</feature>